<dbReference type="InterPro" id="IPR002524">
    <property type="entry name" value="Cation_efflux"/>
</dbReference>
<dbReference type="Pfam" id="PF01545">
    <property type="entry name" value="Cation_efflux"/>
    <property type="match status" value="1"/>
</dbReference>
<evidence type="ECO:0000256" key="8">
    <source>
        <dbReference type="SAM" id="Phobius"/>
    </source>
</evidence>
<keyword evidence="3" id="KW-0813">Transport</keyword>
<feature type="transmembrane region" description="Helical" evidence="8">
    <location>
        <begin position="121"/>
        <end position="144"/>
    </location>
</feature>
<dbReference type="Gene3D" id="1.20.1510.10">
    <property type="entry name" value="Cation efflux protein transmembrane domain"/>
    <property type="match status" value="1"/>
</dbReference>
<dbReference type="InterPro" id="IPR027470">
    <property type="entry name" value="Cation_efflux_CTD"/>
</dbReference>
<reference evidence="11" key="1">
    <citation type="journal article" date="2024" name="Int. J. Syst. Evol. Microbiol.">
        <title>Brooklawnia propionicigenes sp. nov., a facultatively anaerobic, propionate-producing bacterium isolated from a methanogenic reactor treating waste from cattle farms.</title>
        <authorList>
            <person name="Akita Y."/>
            <person name="Ueki A."/>
            <person name="Tonouchi A."/>
            <person name="Sugawara Y."/>
            <person name="Honma S."/>
            <person name="Kaku N."/>
            <person name="Ueki K."/>
        </authorList>
    </citation>
    <scope>NUCLEOTIDE SEQUENCE</scope>
    <source>
        <strain evidence="11">SH051</strain>
    </source>
</reference>
<dbReference type="PANTHER" id="PTHR11562">
    <property type="entry name" value="CATION EFFLUX PROTEIN/ ZINC TRANSPORTER"/>
    <property type="match status" value="1"/>
</dbReference>
<dbReference type="Proteomes" id="UP001431656">
    <property type="component" value="Chromosome"/>
</dbReference>
<gene>
    <name evidence="11" type="ORF">brsh051_00660</name>
</gene>
<dbReference type="KEGG" id="broo:brsh051_00660"/>
<dbReference type="GO" id="GO:0005886">
    <property type="term" value="C:plasma membrane"/>
    <property type="evidence" value="ECO:0007669"/>
    <property type="project" value="TreeGrafter"/>
</dbReference>
<organism evidence="11 12">
    <name type="scientific">Brooklawnia propionicigenes</name>
    <dbReference type="NCBI Taxonomy" id="3041175"/>
    <lineage>
        <taxon>Bacteria</taxon>
        <taxon>Bacillati</taxon>
        <taxon>Actinomycetota</taxon>
        <taxon>Actinomycetes</taxon>
        <taxon>Propionibacteriales</taxon>
        <taxon>Propionibacteriaceae</taxon>
        <taxon>Brooklawnia</taxon>
    </lineage>
</organism>
<proteinExistence type="inferred from homology"/>
<dbReference type="AlphaFoldDB" id="A0AAN0K9V9"/>
<dbReference type="Pfam" id="PF16916">
    <property type="entry name" value="ZT_dimer"/>
    <property type="match status" value="1"/>
</dbReference>
<comment type="similarity">
    <text evidence="2">Belongs to the cation diffusion facilitator (CDF) transporter (TC 2.A.4) family. SLC30A subfamily.</text>
</comment>
<dbReference type="SUPFAM" id="SSF160240">
    <property type="entry name" value="Cation efflux protein cytoplasmic domain-like"/>
    <property type="match status" value="1"/>
</dbReference>
<dbReference type="SUPFAM" id="SSF161111">
    <property type="entry name" value="Cation efflux protein transmembrane domain-like"/>
    <property type="match status" value="1"/>
</dbReference>
<dbReference type="InterPro" id="IPR027469">
    <property type="entry name" value="Cation_efflux_TMD_sf"/>
</dbReference>
<feature type="transmembrane region" description="Helical" evidence="8">
    <location>
        <begin position="156"/>
        <end position="178"/>
    </location>
</feature>
<comment type="subcellular location">
    <subcellularLocation>
        <location evidence="1">Membrane</location>
        <topology evidence="1">Multi-pass membrane protein</topology>
    </subcellularLocation>
</comment>
<name>A0AAN0K9V9_9ACTN</name>
<sequence>MSGHHHSSSHAVSAAGKHRSRLAITFALVAGFFAVELIAALRSGSLALLGDAGHMAADVTTLGAALLALHLAPLRDKRGRRTFGNYRVEVFASGLAVLIMLGVAIFITVEAIGRFGSAVEPASGIMLAVGILGLVINVVSMLLLRRGSSESLNVKGAYLEVLADALGSIGVIAAAVLVSVTGSPWWDTVIALGIAAFIAVRAVMLGLEVLRVLAECAPPGIEPAEIQVALEDIPGMLEVHDLHVWQLTSGMNVASAHIVTSAPDTMLAAQHLLRDDFGIAHVTLQTESANRRECDHTDW</sequence>
<evidence type="ECO:0000256" key="5">
    <source>
        <dbReference type="ARBA" id="ARBA00022989"/>
    </source>
</evidence>
<evidence type="ECO:0000256" key="3">
    <source>
        <dbReference type="ARBA" id="ARBA00022448"/>
    </source>
</evidence>
<dbReference type="NCBIfam" id="TIGR01297">
    <property type="entry name" value="CDF"/>
    <property type="match status" value="1"/>
</dbReference>
<dbReference type="PANTHER" id="PTHR11562:SF17">
    <property type="entry name" value="RE54080P-RELATED"/>
    <property type="match status" value="1"/>
</dbReference>
<feature type="transmembrane region" description="Helical" evidence="8">
    <location>
        <begin position="21"/>
        <end position="41"/>
    </location>
</feature>
<protein>
    <submittedName>
        <fullName evidence="11">Cation diffusion facilitator family transporter</fullName>
    </submittedName>
</protein>
<dbReference type="InterPro" id="IPR050681">
    <property type="entry name" value="CDF/SLC30A"/>
</dbReference>
<evidence type="ECO:0000313" key="12">
    <source>
        <dbReference type="Proteomes" id="UP001431656"/>
    </source>
</evidence>
<evidence type="ECO:0000259" key="10">
    <source>
        <dbReference type="Pfam" id="PF16916"/>
    </source>
</evidence>
<evidence type="ECO:0000256" key="6">
    <source>
        <dbReference type="ARBA" id="ARBA00023065"/>
    </source>
</evidence>
<dbReference type="RefSeq" id="WP_286266463.1">
    <property type="nucleotide sequence ID" value="NZ_AP028056.1"/>
</dbReference>
<feature type="transmembrane region" description="Helical" evidence="8">
    <location>
        <begin position="184"/>
        <end position="204"/>
    </location>
</feature>
<dbReference type="InterPro" id="IPR058533">
    <property type="entry name" value="Cation_efflux_TM"/>
</dbReference>
<feature type="transmembrane region" description="Helical" evidence="8">
    <location>
        <begin position="53"/>
        <end position="74"/>
    </location>
</feature>
<feature type="transmembrane region" description="Helical" evidence="8">
    <location>
        <begin position="86"/>
        <end position="109"/>
    </location>
</feature>
<evidence type="ECO:0000256" key="7">
    <source>
        <dbReference type="ARBA" id="ARBA00023136"/>
    </source>
</evidence>
<evidence type="ECO:0000259" key="9">
    <source>
        <dbReference type="Pfam" id="PF01545"/>
    </source>
</evidence>
<keyword evidence="6" id="KW-0406">Ion transport</keyword>
<keyword evidence="5 8" id="KW-1133">Transmembrane helix</keyword>
<evidence type="ECO:0000256" key="2">
    <source>
        <dbReference type="ARBA" id="ARBA00008873"/>
    </source>
</evidence>
<feature type="domain" description="Cation efflux protein transmembrane" evidence="9">
    <location>
        <begin position="24"/>
        <end position="213"/>
    </location>
</feature>
<keyword evidence="7 8" id="KW-0472">Membrane</keyword>
<keyword evidence="4 8" id="KW-0812">Transmembrane</keyword>
<evidence type="ECO:0000256" key="1">
    <source>
        <dbReference type="ARBA" id="ARBA00004141"/>
    </source>
</evidence>
<keyword evidence="12" id="KW-1185">Reference proteome</keyword>
<dbReference type="InterPro" id="IPR036837">
    <property type="entry name" value="Cation_efflux_CTD_sf"/>
</dbReference>
<dbReference type="GO" id="GO:0005385">
    <property type="term" value="F:zinc ion transmembrane transporter activity"/>
    <property type="evidence" value="ECO:0007669"/>
    <property type="project" value="TreeGrafter"/>
</dbReference>
<evidence type="ECO:0000256" key="4">
    <source>
        <dbReference type="ARBA" id="ARBA00022692"/>
    </source>
</evidence>
<dbReference type="EMBL" id="AP028056">
    <property type="protein sequence ID" value="BEH00785.1"/>
    <property type="molecule type" value="Genomic_DNA"/>
</dbReference>
<evidence type="ECO:0000313" key="11">
    <source>
        <dbReference type="EMBL" id="BEH00785.1"/>
    </source>
</evidence>
<accession>A0AAN0K9V9</accession>
<feature type="domain" description="Cation efflux protein cytoplasmic" evidence="10">
    <location>
        <begin position="218"/>
        <end position="288"/>
    </location>
</feature>